<accession>A0AA96JRT0</accession>
<reference evidence="2 3" key="1">
    <citation type="submission" date="2023-01" db="EMBL/GenBank/DDBJ databases">
        <title>Cultivation and genomic characterization of new, ubiquitous marine nitrite-oxidizing bacteria from the Nitrospirales.</title>
        <authorList>
            <person name="Mueller A.J."/>
            <person name="Daebeler A."/>
            <person name="Herbold C.W."/>
            <person name="Kirkegaard R.H."/>
            <person name="Daims H."/>
        </authorList>
    </citation>
    <scope>NUCLEOTIDE SEQUENCE [LARGE SCALE GENOMIC DNA]</scope>
    <source>
        <strain evidence="2 3">VA</strain>
    </source>
</reference>
<sequence>MALFDATLRAELSGAQSATGCPTSQSFARSDDTLSAMGESVSRKLSPRPWRAGDLKRIYRVKQQQGLGLPRRKRRRKFCTGGTVQP</sequence>
<dbReference type="AlphaFoldDB" id="A0AA96JRT0"/>
<evidence type="ECO:0000256" key="1">
    <source>
        <dbReference type="SAM" id="MobiDB-lite"/>
    </source>
</evidence>
<evidence type="ECO:0000313" key="3">
    <source>
        <dbReference type="Proteomes" id="UP001302719"/>
    </source>
</evidence>
<dbReference type="Proteomes" id="UP001302719">
    <property type="component" value="Chromosome"/>
</dbReference>
<dbReference type="KEGG" id="nall:PP769_18055"/>
<dbReference type="RefSeq" id="WP_312642855.1">
    <property type="nucleotide sequence ID" value="NZ_CP116967.1"/>
</dbReference>
<organism evidence="2 3">
    <name type="scientific">Candidatus Nitrospira allomarina</name>
    <dbReference type="NCBI Taxonomy" id="3020900"/>
    <lineage>
        <taxon>Bacteria</taxon>
        <taxon>Pseudomonadati</taxon>
        <taxon>Nitrospirota</taxon>
        <taxon>Nitrospiria</taxon>
        <taxon>Nitrospirales</taxon>
        <taxon>Nitrospiraceae</taxon>
        <taxon>Nitrospira</taxon>
    </lineage>
</organism>
<dbReference type="EMBL" id="CP116967">
    <property type="protein sequence ID" value="WNM57852.1"/>
    <property type="molecule type" value="Genomic_DNA"/>
</dbReference>
<proteinExistence type="predicted"/>
<feature type="region of interest" description="Disordered" evidence="1">
    <location>
        <begin position="64"/>
        <end position="86"/>
    </location>
</feature>
<evidence type="ECO:0000313" key="2">
    <source>
        <dbReference type="EMBL" id="WNM57852.1"/>
    </source>
</evidence>
<protein>
    <submittedName>
        <fullName evidence="2">Uncharacterized protein</fullName>
    </submittedName>
</protein>
<gene>
    <name evidence="2" type="ORF">PP769_18055</name>
</gene>
<keyword evidence="3" id="KW-1185">Reference proteome</keyword>
<name>A0AA96JRT0_9BACT</name>